<feature type="chain" id="PRO_5047406716" description="FAD/FMN-containing dehydrogenase" evidence="1">
    <location>
        <begin position="20"/>
        <end position="156"/>
    </location>
</feature>
<proteinExistence type="predicted"/>
<evidence type="ECO:0000313" key="3">
    <source>
        <dbReference type="Proteomes" id="UP001193680"/>
    </source>
</evidence>
<evidence type="ECO:0000256" key="1">
    <source>
        <dbReference type="SAM" id="SignalP"/>
    </source>
</evidence>
<feature type="signal peptide" evidence="1">
    <location>
        <begin position="1"/>
        <end position="19"/>
    </location>
</feature>
<reference evidence="2 3" key="1">
    <citation type="submission" date="2020-11" db="EMBL/GenBank/DDBJ databases">
        <title>Sulfur oxidizing isolate from Hospital Hole Sinkhole.</title>
        <authorList>
            <person name="Scott K.M."/>
        </authorList>
    </citation>
    <scope>NUCLEOTIDE SEQUENCE [LARGE SCALE GENOMIC DNA]</scope>
    <source>
        <strain evidence="2 3">HH1</strain>
    </source>
</reference>
<evidence type="ECO:0008006" key="4">
    <source>
        <dbReference type="Google" id="ProtNLM"/>
    </source>
</evidence>
<dbReference type="Proteomes" id="UP001193680">
    <property type="component" value="Unassembled WGS sequence"/>
</dbReference>
<gene>
    <name evidence="2" type="ORF">H8792_004480</name>
</gene>
<sequence length="156" mass="17529">MKKWIAILAFWAVAMGANAASMQQLPQLTVQDQFDKPVVVDGQLEWLLLSSDKASGETVKNVLNKLGLTDLKAQKGVYLADISAMPGFITKMFAVPKMQDYAFKIGLIYDEEQLNGWPREEDKVTALRLKDGHIEEISYPASEQELENWLKGVLEK</sequence>
<dbReference type="EMBL" id="JACBGI020000005">
    <property type="protein sequence ID" value="MBF6057590.1"/>
    <property type="molecule type" value="Genomic_DNA"/>
</dbReference>
<protein>
    <recommendedName>
        <fullName evidence="4">FAD/FMN-containing dehydrogenase</fullName>
    </recommendedName>
</protein>
<dbReference type="RefSeq" id="WP_185977738.1">
    <property type="nucleotide sequence ID" value="NZ_JACBGI020000005.1"/>
</dbReference>
<comment type="caution">
    <text evidence="2">The sequence shown here is derived from an EMBL/GenBank/DDBJ whole genome shotgun (WGS) entry which is preliminary data.</text>
</comment>
<organism evidence="2 3">
    <name type="scientific">Thiomicrorhabdus heinhorstiae</name>
    <dbReference type="NCBI Taxonomy" id="2748010"/>
    <lineage>
        <taxon>Bacteria</taxon>
        <taxon>Pseudomonadati</taxon>
        <taxon>Pseudomonadota</taxon>
        <taxon>Gammaproteobacteria</taxon>
        <taxon>Thiotrichales</taxon>
        <taxon>Piscirickettsiaceae</taxon>
        <taxon>Thiomicrorhabdus</taxon>
    </lineage>
</organism>
<accession>A0ABS0BWZ9</accession>
<keyword evidence="1" id="KW-0732">Signal</keyword>
<keyword evidence="3" id="KW-1185">Reference proteome</keyword>
<name>A0ABS0BWZ9_9GAMM</name>
<evidence type="ECO:0000313" key="2">
    <source>
        <dbReference type="EMBL" id="MBF6057590.1"/>
    </source>
</evidence>